<feature type="domain" description="N-acetyltransferase" evidence="1">
    <location>
        <begin position="166"/>
        <end position="248"/>
    </location>
</feature>
<reference evidence="2" key="1">
    <citation type="submission" date="2022-08" db="EMBL/GenBank/DDBJ databases">
        <title>Complete Genome Sequences of 2 Bosea sp. soil isolates.</title>
        <authorList>
            <person name="Alvarez Arevalo M."/>
            <person name="Sterndorff E.B."/>
            <person name="Faurdal D."/>
            <person name="Joergensen T.S."/>
            <person name="Weber T."/>
        </authorList>
    </citation>
    <scope>NUCLEOTIDE SEQUENCE</scope>
    <source>
        <strain evidence="2">NBC_00436</strain>
    </source>
</reference>
<name>A0A9E8A198_9HYPH</name>
<sequence length="265" mass="28831">MMESPLARTKLIGDLEREPLRNVVLLKQLAAFPKYTTGYRATDHAGATAHLVVLDAQASSYDREAYPTAASVALISSNDAAMTARVISVLSRDRGIVFKLASAVDHKVVASCFPVERKAAFHSFTAGSEFERDEDVHTGNDPSDMAISLLQGQGHPRDWLLPLLQSDKAFVCNINVGGALASVCITFESYGRVWEVGGVVTPEAFRGRGLAGRVVRTALAVLSERALIPRYQVNGDNHASLSVARKTGLQHFLTLEHYLYNPSQH</sequence>
<accession>A0A9E8A198</accession>
<proteinExistence type="predicted"/>
<organism evidence="2">
    <name type="scientific">Bosea sp. NBC_00436</name>
    <dbReference type="NCBI Taxonomy" id="2969620"/>
    <lineage>
        <taxon>Bacteria</taxon>
        <taxon>Pseudomonadati</taxon>
        <taxon>Pseudomonadota</taxon>
        <taxon>Alphaproteobacteria</taxon>
        <taxon>Hyphomicrobiales</taxon>
        <taxon>Boseaceae</taxon>
        <taxon>Bosea</taxon>
    </lineage>
</organism>
<dbReference type="SUPFAM" id="SSF55729">
    <property type="entry name" value="Acyl-CoA N-acyltransferases (Nat)"/>
    <property type="match status" value="1"/>
</dbReference>
<dbReference type="InterPro" id="IPR016181">
    <property type="entry name" value="Acyl_CoA_acyltransferase"/>
</dbReference>
<dbReference type="AlphaFoldDB" id="A0A9E8A198"/>
<dbReference type="EMBL" id="CP102774">
    <property type="protein sequence ID" value="UZF89686.1"/>
    <property type="molecule type" value="Genomic_DNA"/>
</dbReference>
<dbReference type="GO" id="GO:0016747">
    <property type="term" value="F:acyltransferase activity, transferring groups other than amino-acyl groups"/>
    <property type="evidence" value="ECO:0007669"/>
    <property type="project" value="InterPro"/>
</dbReference>
<dbReference type="Gene3D" id="3.40.630.30">
    <property type="match status" value="1"/>
</dbReference>
<evidence type="ECO:0000259" key="1">
    <source>
        <dbReference type="Pfam" id="PF00583"/>
    </source>
</evidence>
<dbReference type="Pfam" id="PF00583">
    <property type="entry name" value="Acetyltransf_1"/>
    <property type="match status" value="1"/>
</dbReference>
<gene>
    <name evidence="2" type="ORF">NWE54_13270</name>
</gene>
<dbReference type="InterPro" id="IPR000182">
    <property type="entry name" value="GNAT_dom"/>
</dbReference>
<evidence type="ECO:0000313" key="2">
    <source>
        <dbReference type="EMBL" id="UZF89686.1"/>
    </source>
</evidence>
<protein>
    <recommendedName>
        <fullName evidence="1">N-acetyltransferase domain-containing protein</fullName>
    </recommendedName>
</protein>